<evidence type="ECO:0000313" key="2">
    <source>
        <dbReference type="Proteomes" id="UP000805649"/>
    </source>
</evidence>
<reference evidence="1 2" key="1">
    <citation type="journal article" date="2020" name="Phytopathology">
        <title>Genome Sequence Resources of Colletotrichum truncatum, C. plurivorum, C. musicola, and C. sojae: Four Species Pathogenic to Soybean (Glycine max).</title>
        <authorList>
            <person name="Rogerio F."/>
            <person name="Boufleur T.R."/>
            <person name="Ciampi-Guillardi M."/>
            <person name="Sukno S.A."/>
            <person name="Thon M.R."/>
            <person name="Massola Junior N.S."/>
            <person name="Baroncelli R."/>
        </authorList>
    </citation>
    <scope>NUCLEOTIDE SEQUENCE [LARGE SCALE GENOMIC DNA]</scope>
    <source>
        <strain evidence="1 2">CMES1059</strain>
    </source>
</reference>
<sequence>MDGKVIASVGWSGRSAARQADISPADREKHARLRAKRIRSFTQFILALSDQQLVTGLAILIAAVSGKNKLSKFEFSVAHSLAWFSSTTHLATLDVLRPALRSQNPWMLHTRVFGMVCVLALLLYTSVELALMGTPSSAFIPCAEDKQIPQNLLATIPTMLLIVSGYIIRLQDLYFYGRGPGPLLSFLRALRLKEHKSLTYGDLYARSLANTRCDLLMRYNLISGRRAGRVSVAYFWGYLQYGTAFLSTLPTIAFSFLYGIGQLVIRCWVKAPKLTPESREMGFGQIMALFLLILPILAAGEVFTGN</sequence>
<protein>
    <submittedName>
        <fullName evidence="1">Uncharacterized protein</fullName>
    </submittedName>
</protein>
<organism evidence="1 2">
    <name type="scientific">Colletotrichum truncatum</name>
    <name type="common">Anthracnose fungus</name>
    <name type="synonym">Colletotrichum capsici</name>
    <dbReference type="NCBI Taxonomy" id="5467"/>
    <lineage>
        <taxon>Eukaryota</taxon>
        <taxon>Fungi</taxon>
        <taxon>Dikarya</taxon>
        <taxon>Ascomycota</taxon>
        <taxon>Pezizomycotina</taxon>
        <taxon>Sordariomycetes</taxon>
        <taxon>Hypocreomycetidae</taxon>
        <taxon>Glomerellales</taxon>
        <taxon>Glomerellaceae</taxon>
        <taxon>Colletotrichum</taxon>
        <taxon>Colletotrichum truncatum species complex</taxon>
    </lineage>
</organism>
<comment type="caution">
    <text evidence="1">The sequence shown here is derived from an EMBL/GenBank/DDBJ whole genome shotgun (WGS) entry which is preliminary data.</text>
</comment>
<dbReference type="EMBL" id="VUJX02000007">
    <property type="protein sequence ID" value="KAL0934406.1"/>
    <property type="molecule type" value="Genomic_DNA"/>
</dbReference>
<dbReference type="Proteomes" id="UP000805649">
    <property type="component" value="Unassembled WGS sequence"/>
</dbReference>
<accession>A0ACC3YRB5</accession>
<name>A0ACC3YRB5_COLTU</name>
<proteinExistence type="predicted"/>
<gene>
    <name evidence="1" type="ORF">CTRU02_211205</name>
</gene>
<evidence type="ECO:0000313" key="1">
    <source>
        <dbReference type="EMBL" id="KAL0934406.1"/>
    </source>
</evidence>
<keyword evidence="2" id="KW-1185">Reference proteome</keyword>